<dbReference type="CDD" id="cd18809">
    <property type="entry name" value="SF1_C_RecD"/>
    <property type="match status" value="1"/>
</dbReference>
<dbReference type="Gene3D" id="2.30.30.940">
    <property type="match status" value="1"/>
</dbReference>
<evidence type="ECO:0000259" key="3">
    <source>
        <dbReference type="Pfam" id="PF13538"/>
    </source>
</evidence>
<dbReference type="Pfam" id="PF13604">
    <property type="entry name" value="AAA_30"/>
    <property type="match status" value="1"/>
</dbReference>
<dbReference type="RefSeq" id="WP_224205345.1">
    <property type="nucleotide sequence ID" value="NZ_JNHN01000168.1"/>
</dbReference>
<reference evidence="4 5" key="1">
    <citation type="submission" date="2014-04" db="EMBL/GenBank/DDBJ databases">
        <authorList>
            <person name="Sears C."/>
            <person name="Carroll K."/>
            <person name="Sack B.R."/>
            <person name="Qadri F."/>
            <person name="Myers L.L."/>
            <person name="Chung G.-T."/>
            <person name="Escheverria P."/>
            <person name="Fraser C.M."/>
            <person name="Sadzewicz L."/>
            <person name="Shefchek K.A."/>
            <person name="Tallon L."/>
            <person name="Das S.P."/>
            <person name="Daugherty S."/>
            <person name="Mongodin E.F."/>
        </authorList>
    </citation>
    <scope>NUCLEOTIDE SEQUENCE [LARGE SCALE GENOMIC DNA]</scope>
    <source>
        <strain evidence="4 5">3978 T3 ii</strain>
    </source>
</reference>
<sequence>MKHISIRVPWHDNKWNGTICQCPKNNPFCMMLHNISERKDENKEETYAGKDWNSLKQDQLPACVGENGGFMNEKPYKRIFKHVYAFGETPHAKLLPTTIELKPYSFFGIPFRYLSRDYQEELNHKYPNLSDDETAPFPTSWVYGKERQFEILNHFRLNIEAGTSLGVFYCKSGNPIDEDAKLIVGIGEITKVLPVQTYDTTTDYTYPFWDLIFEHGIRTDLKKSKGFLLPYHEYMSLDEDYVKAQTGKSKQEVIDEIKITIPKLGNSQIIFNELSYGCDYVSNHSMLIILNVARKCLESVIKHGLVGGNWKQQILWIDSQIAKVKDMIGPFPAFAEALSAIGVNYAFIIEQDLRNNGYCGVKDNPWEAFDKLMKGELSLPDSVYKSELTHYRILWKNTLSNQRQVLELLSRFEINSEVIKWWFDCPDCYDELLNNPYIISEESLIENYLPVTTEMIDLGVMADPKIQGKWTPKAPSLVESVIDNRRIRSFIISKLVASLCDGDTLISANEIELYIKDCLAADNHQLPYNYLMSNKEFIEEKTVYLNTDDRCALQLKEYKEIDDYLRKIFKGRASKDVKSPVKEDWNTIVKASIDDYNEANERCRNAVADQVKALEMFCSKRLSVLAGPAGTGKTTVVRAFLKSPQIKAEGTLLLAPTGKARVRLGNMSAGIQALTIAQFLTRQGFFDWATMTPYVPEDAEKRKYCGAKNVIIDECSMLTCKDFYVLMKALDLKNINRIILIGDPFQLPPIGPGRPFADLFNYLKDNKDEYLRSAITKLRYVVRTINTEDSDILTLASWFSGEKPAKNSDLIFEQVAKGNLNNDLAVYTWNDENDLKDCLKEAIEKELPEEEGKSLSDKIRKSIGLDDVNKALNDPSKVERFQVLSPVRNPVWGTFQINSYFQEWVGINKNFSIEIAPITISALDKVIQLKNERKKSTSKEECQLSNGQIGFVNYANKREKKSTVVFTGLPNKRFSYYSSKSDEADNTIDLAYAITIHKSQGSDFDTVLVVLPKSGRILSRELIYTALTRARKKLILLIQDNISWLIEYTKPQMSVLAKRNTNLFSTSVREDISNIPYVEGLIHTTLKPGLIVRSKSEVIIANMLYERGIDFEYERMIEDNGRRCIPDFTFEDASGDTILWEHLGMLDNPAYKESWEKKRDFYKSIGYIEGVNLFTTVDHENGSIDSTEIAAIVDKLEDLI</sequence>
<comment type="caution">
    <text evidence="4">The sequence shown here is derived from an EMBL/GenBank/DDBJ whole genome shotgun (WGS) entry which is preliminary data.</text>
</comment>
<protein>
    <submittedName>
        <fullName evidence="4">AAA domain protein</fullName>
    </submittedName>
</protein>
<keyword evidence="2" id="KW-0067">ATP-binding</keyword>
<proteinExistence type="predicted"/>
<dbReference type="SUPFAM" id="SSF52540">
    <property type="entry name" value="P-loop containing nucleoside triphosphate hydrolases"/>
    <property type="match status" value="2"/>
</dbReference>
<dbReference type="Proteomes" id="UP000028013">
    <property type="component" value="Unassembled WGS sequence"/>
</dbReference>
<dbReference type="InterPro" id="IPR027785">
    <property type="entry name" value="UvrD-like_helicase_C"/>
</dbReference>
<evidence type="ECO:0000313" key="5">
    <source>
        <dbReference type="Proteomes" id="UP000028013"/>
    </source>
</evidence>
<gene>
    <name evidence="4" type="ORF">M094_0387</name>
</gene>
<dbReference type="PATRIC" id="fig|1339349.3.peg.1643"/>
<dbReference type="InterPro" id="IPR027417">
    <property type="entry name" value="P-loop_NTPase"/>
</dbReference>
<dbReference type="Gene3D" id="3.40.50.300">
    <property type="entry name" value="P-loop containing nucleotide triphosphate hydrolases"/>
    <property type="match status" value="2"/>
</dbReference>
<name>A0A078S123_BACUN</name>
<dbReference type="GO" id="GO:0005524">
    <property type="term" value="F:ATP binding"/>
    <property type="evidence" value="ECO:0007669"/>
    <property type="project" value="UniProtKB-KW"/>
</dbReference>
<dbReference type="PANTHER" id="PTHR43788:SF6">
    <property type="entry name" value="DNA HELICASE B"/>
    <property type="match status" value="1"/>
</dbReference>
<evidence type="ECO:0000256" key="1">
    <source>
        <dbReference type="ARBA" id="ARBA00022741"/>
    </source>
</evidence>
<evidence type="ECO:0000313" key="4">
    <source>
        <dbReference type="EMBL" id="KDS51552.1"/>
    </source>
</evidence>
<evidence type="ECO:0000256" key="2">
    <source>
        <dbReference type="ARBA" id="ARBA00022840"/>
    </source>
</evidence>
<feature type="domain" description="UvrD-like helicase C-terminal" evidence="3">
    <location>
        <begin position="990"/>
        <end position="1037"/>
    </location>
</feature>
<keyword evidence="1" id="KW-0547">Nucleotide-binding</keyword>
<accession>A0A078S123</accession>
<organism evidence="4 5">
    <name type="scientific">Bacteroides uniformis str. 3978 T3 ii</name>
    <dbReference type="NCBI Taxonomy" id="1339349"/>
    <lineage>
        <taxon>Bacteria</taxon>
        <taxon>Pseudomonadati</taxon>
        <taxon>Bacteroidota</taxon>
        <taxon>Bacteroidia</taxon>
        <taxon>Bacteroidales</taxon>
        <taxon>Bacteroidaceae</taxon>
        <taxon>Bacteroides</taxon>
    </lineage>
</organism>
<dbReference type="PANTHER" id="PTHR43788">
    <property type="entry name" value="DNA2/NAM7 HELICASE FAMILY MEMBER"/>
    <property type="match status" value="1"/>
</dbReference>
<dbReference type="GO" id="GO:0003678">
    <property type="term" value="F:DNA helicase activity"/>
    <property type="evidence" value="ECO:0007669"/>
    <property type="project" value="UniProtKB-ARBA"/>
</dbReference>
<dbReference type="InterPro" id="IPR050534">
    <property type="entry name" value="Coronavir_polyprotein_1ab"/>
</dbReference>
<dbReference type="CDD" id="cd17933">
    <property type="entry name" value="DEXSc_RecD-like"/>
    <property type="match status" value="1"/>
</dbReference>
<dbReference type="EMBL" id="JNHN01000168">
    <property type="protein sequence ID" value="KDS51552.1"/>
    <property type="molecule type" value="Genomic_DNA"/>
</dbReference>
<dbReference type="AlphaFoldDB" id="A0A078S123"/>
<dbReference type="Pfam" id="PF13538">
    <property type="entry name" value="UvrD_C_2"/>
    <property type="match status" value="1"/>
</dbReference>